<keyword evidence="1" id="KW-0489">Methyltransferase</keyword>
<dbReference type="Proteomes" id="UP000645217">
    <property type="component" value="Unassembled WGS sequence"/>
</dbReference>
<reference evidence="1" key="2">
    <citation type="submission" date="2020-09" db="EMBL/GenBank/DDBJ databases">
        <authorList>
            <person name="Sun Q."/>
            <person name="Ohkuma M."/>
        </authorList>
    </citation>
    <scope>NUCLEOTIDE SEQUENCE</scope>
    <source>
        <strain evidence="1">JCM 13064</strain>
    </source>
</reference>
<dbReference type="RefSeq" id="WP_189162508.1">
    <property type="nucleotide sequence ID" value="NZ_BMNT01000008.1"/>
</dbReference>
<comment type="caution">
    <text evidence="1">The sequence shown here is derived from an EMBL/GenBank/DDBJ whole genome shotgun (WGS) entry which is preliminary data.</text>
</comment>
<proteinExistence type="predicted"/>
<protein>
    <submittedName>
        <fullName evidence="1">SAM-dependent methyltransferase</fullName>
    </submittedName>
</protein>
<dbReference type="Pfam" id="PF04672">
    <property type="entry name" value="Methyltransf_19"/>
    <property type="match status" value="1"/>
</dbReference>
<dbReference type="InterPro" id="IPR029063">
    <property type="entry name" value="SAM-dependent_MTases_sf"/>
</dbReference>
<keyword evidence="2" id="KW-1185">Reference proteome</keyword>
<evidence type="ECO:0000313" key="1">
    <source>
        <dbReference type="EMBL" id="GGK75748.1"/>
    </source>
</evidence>
<dbReference type="CDD" id="cd02440">
    <property type="entry name" value="AdoMet_MTases"/>
    <property type="match status" value="1"/>
</dbReference>
<dbReference type="Gene3D" id="3.40.50.150">
    <property type="entry name" value="Vaccinia Virus protein VP39"/>
    <property type="match status" value="1"/>
</dbReference>
<dbReference type="GO" id="GO:0008168">
    <property type="term" value="F:methyltransferase activity"/>
    <property type="evidence" value="ECO:0007669"/>
    <property type="project" value="UniProtKB-KW"/>
</dbReference>
<dbReference type="AlphaFoldDB" id="A0A917QYT4"/>
<name>A0A917QYT4_9ACTN</name>
<keyword evidence="1" id="KW-0808">Transferase</keyword>
<organism evidence="1 2">
    <name type="scientific">Sphaerisporangium melleum</name>
    <dbReference type="NCBI Taxonomy" id="321316"/>
    <lineage>
        <taxon>Bacteria</taxon>
        <taxon>Bacillati</taxon>
        <taxon>Actinomycetota</taxon>
        <taxon>Actinomycetes</taxon>
        <taxon>Streptosporangiales</taxon>
        <taxon>Streptosporangiaceae</taxon>
        <taxon>Sphaerisporangium</taxon>
    </lineage>
</organism>
<reference evidence="1" key="1">
    <citation type="journal article" date="2014" name="Int. J. Syst. Evol. Microbiol.">
        <title>Complete genome sequence of Corynebacterium casei LMG S-19264T (=DSM 44701T), isolated from a smear-ripened cheese.</title>
        <authorList>
            <consortium name="US DOE Joint Genome Institute (JGI-PGF)"/>
            <person name="Walter F."/>
            <person name="Albersmeier A."/>
            <person name="Kalinowski J."/>
            <person name="Ruckert C."/>
        </authorList>
    </citation>
    <scope>NUCLEOTIDE SEQUENCE</scope>
    <source>
        <strain evidence="1">JCM 13064</strain>
    </source>
</reference>
<sequence>MIDRHVTASPFLPAWRRKEASDRWIDPARPTSARIHDCLLGGKDNFAADRETAARIREVLPDADLLAQEGRAFALRAARFCAAEVGQIVELGPGIPVPPDLDEVARTADPEVTVVGVDIDPVVLAYGRALRPGAEFVWGDVRDPERIVHALRPFVDFDRPFALMATSLLHYLPENPRAILGVFRTLMVPGSLLVVSHGADDGTAPETLRALQEIFDETACPAVFRTPGQISALFDGLEFVRPGLVDVQQWRPDGEPGPPSGLRVLGGVGRVPR</sequence>
<evidence type="ECO:0000313" key="2">
    <source>
        <dbReference type="Proteomes" id="UP000645217"/>
    </source>
</evidence>
<dbReference type="InterPro" id="IPR006764">
    <property type="entry name" value="SAM_dep_MeTrfase_SAV2177_type"/>
</dbReference>
<gene>
    <name evidence="1" type="ORF">GCM10007964_18200</name>
</gene>
<dbReference type="PIRSF" id="PIRSF017393">
    <property type="entry name" value="MTase_SAV2177"/>
    <property type="match status" value="1"/>
</dbReference>
<accession>A0A917QYT4</accession>
<dbReference type="EMBL" id="BMNT01000008">
    <property type="protein sequence ID" value="GGK75748.1"/>
    <property type="molecule type" value="Genomic_DNA"/>
</dbReference>
<dbReference type="SUPFAM" id="SSF53335">
    <property type="entry name" value="S-adenosyl-L-methionine-dependent methyltransferases"/>
    <property type="match status" value="1"/>
</dbReference>
<dbReference type="GO" id="GO:0032259">
    <property type="term" value="P:methylation"/>
    <property type="evidence" value="ECO:0007669"/>
    <property type="project" value="UniProtKB-KW"/>
</dbReference>